<dbReference type="Proteomes" id="UP001246244">
    <property type="component" value="Unassembled WGS sequence"/>
</dbReference>
<evidence type="ECO:0000259" key="6">
    <source>
        <dbReference type="PROSITE" id="PS51371"/>
    </source>
</evidence>
<reference evidence="9" key="1">
    <citation type="submission" date="2023-07" db="EMBL/GenBank/DDBJ databases">
        <title>Whole-genome sequencing of a new Methanosarcina sp. Z-7115.</title>
        <authorList>
            <person name="Zhilina T.N."/>
            <person name="Merkel A.Y."/>
        </authorList>
    </citation>
    <scope>NUCLEOTIDE SEQUENCE [LARGE SCALE GENOMIC DNA]</scope>
    <source>
        <strain evidence="9">Z-7115</strain>
    </source>
</reference>
<comment type="caution">
    <text evidence="8">The sequence shown here is derived from an EMBL/GenBank/DDBJ whole genome shotgun (WGS) entry which is preliminary data.</text>
</comment>
<keyword evidence="9" id="KW-1185">Reference proteome</keyword>
<dbReference type="EMBL" id="JAVKPK010000039">
    <property type="protein sequence ID" value="MDR7666146.1"/>
    <property type="molecule type" value="Genomic_DNA"/>
</dbReference>
<keyword evidence="5" id="KW-0479">Metal-binding</keyword>
<evidence type="ECO:0000256" key="4">
    <source>
        <dbReference type="PROSITE-ProRule" id="PRU00703"/>
    </source>
</evidence>
<sequence>MADDPEREMDAGREIDADIHNTEIEREVSVAEVMNKAVIVMDIKSDIPAIAREMVSRDAGSVIITENGKAMGIITERDLVKGIVTEDRRPSEVKVSEILSTPLITVEPETSIVDVSEIMLKANIKRLPVLENGTIIGVISNTDILMVTPGLNTILKDLIDMNREALLSIPSLEEVSDLEDFSTGICESCSVFSYDLRFVDGRYLCGNCRQEEGENYE</sequence>
<evidence type="ECO:0000256" key="5">
    <source>
        <dbReference type="PROSITE-ProRule" id="PRU01249"/>
    </source>
</evidence>
<feature type="binding site" evidence="5">
    <location>
        <position position="186"/>
    </location>
    <ligand>
        <name>Zn(2+)</name>
        <dbReference type="ChEBI" id="CHEBI:29105"/>
    </ligand>
</feature>
<feature type="binding site" evidence="5">
    <location>
        <position position="189"/>
    </location>
    <ligand>
        <name>Zn(2+)</name>
        <dbReference type="ChEBI" id="CHEBI:29105"/>
    </ligand>
</feature>
<evidence type="ECO:0000256" key="1">
    <source>
        <dbReference type="ARBA" id="ARBA00022605"/>
    </source>
</evidence>
<feature type="domain" description="CBS" evidence="6">
    <location>
        <begin position="34"/>
        <end position="91"/>
    </location>
</feature>
<feature type="binding site" evidence="5">
    <location>
        <position position="208"/>
    </location>
    <ligand>
        <name>Zn(2+)</name>
        <dbReference type="ChEBI" id="CHEBI:29105"/>
    </ligand>
</feature>
<dbReference type="InterPro" id="IPR046342">
    <property type="entry name" value="CBS_dom_sf"/>
</dbReference>
<dbReference type="InterPro" id="IPR044065">
    <property type="entry name" value="ACP_MB"/>
</dbReference>
<dbReference type="SUPFAM" id="SSF54631">
    <property type="entry name" value="CBS-domain pair"/>
    <property type="match status" value="1"/>
</dbReference>
<feature type="binding site" evidence="5">
    <location>
        <position position="186"/>
    </location>
    <ligand>
        <name>Fe cation</name>
        <dbReference type="ChEBI" id="CHEBI:24875"/>
    </ligand>
</feature>
<evidence type="ECO:0000256" key="2">
    <source>
        <dbReference type="ARBA" id="ARBA00023122"/>
    </source>
</evidence>
<dbReference type="PANTHER" id="PTHR43080">
    <property type="entry name" value="CBS DOMAIN-CONTAINING PROTEIN CBSX3, MITOCHONDRIAL"/>
    <property type="match status" value="1"/>
</dbReference>
<keyword evidence="2 4" id="KW-0129">CBS domain</keyword>
<keyword evidence="5" id="KW-0862">Zinc</keyword>
<feature type="binding site" evidence="5">
    <location>
        <position position="205"/>
    </location>
    <ligand>
        <name>Fe cation</name>
        <dbReference type="ChEBI" id="CHEBI:24875"/>
    </ligand>
</feature>
<evidence type="ECO:0000313" key="9">
    <source>
        <dbReference type="Proteomes" id="UP001246244"/>
    </source>
</evidence>
<keyword evidence="5" id="KW-0408">Iron</keyword>
<dbReference type="Gene3D" id="3.10.580.10">
    <property type="entry name" value="CBS-domain"/>
    <property type="match status" value="1"/>
</dbReference>
<feature type="domain" description="ACP-type MB" evidence="7">
    <location>
        <begin position="181"/>
        <end position="215"/>
    </location>
</feature>
<dbReference type="PROSITE" id="PS51371">
    <property type="entry name" value="CBS"/>
    <property type="match status" value="2"/>
</dbReference>
<dbReference type="InterPro" id="IPR051257">
    <property type="entry name" value="Diverse_CBS-Domain"/>
</dbReference>
<evidence type="ECO:0000313" key="8">
    <source>
        <dbReference type="EMBL" id="MDR7666146.1"/>
    </source>
</evidence>
<dbReference type="RefSeq" id="WP_310576173.1">
    <property type="nucleotide sequence ID" value="NZ_JAVKPK010000039.1"/>
</dbReference>
<dbReference type="PROSITE" id="PS51901">
    <property type="entry name" value="ACP_MB"/>
    <property type="match status" value="1"/>
</dbReference>
<accession>A0ABU2D2I7</accession>
<dbReference type="InterPro" id="IPR000644">
    <property type="entry name" value="CBS_dom"/>
</dbReference>
<dbReference type="Pfam" id="PF00571">
    <property type="entry name" value="CBS"/>
    <property type="match status" value="2"/>
</dbReference>
<keyword evidence="3" id="KW-0486">Methionine biosynthesis</keyword>
<dbReference type="SMART" id="SM00116">
    <property type="entry name" value="CBS"/>
    <property type="match status" value="2"/>
</dbReference>
<name>A0ABU2D2I7_9EURY</name>
<organism evidence="8 9">
    <name type="scientific">Methanosarcina baikalica</name>
    <dbReference type="NCBI Taxonomy" id="3073890"/>
    <lineage>
        <taxon>Archaea</taxon>
        <taxon>Methanobacteriati</taxon>
        <taxon>Methanobacteriota</taxon>
        <taxon>Stenosarchaea group</taxon>
        <taxon>Methanomicrobia</taxon>
        <taxon>Methanosarcinales</taxon>
        <taxon>Methanosarcinaceae</taxon>
        <taxon>Methanosarcina</taxon>
    </lineage>
</organism>
<evidence type="ECO:0000259" key="7">
    <source>
        <dbReference type="PROSITE" id="PS51901"/>
    </source>
</evidence>
<proteinExistence type="predicted"/>
<feature type="binding site" evidence="5">
    <location>
        <position position="208"/>
    </location>
    <ligand>
        <name>Fe cation</name>
        <dbReference type="ChEBI" id="CHEBI:24875"/>
    </ligand>
</feature>
<feature type="binding site" evidence="5">
    <location>
        <position position="205"/>
    </location>
    <ligand>
        <name>Zn(2+)</name>
        <dbReference type="ChEBI" id="CHEBI:29105"/>
    </ligand>
</feature>
<gene>
    <name evidence="8" type="ORF">RG963_10245</name>
</gene>
<protein>
    <submittedName>
        <fullName evidence="8">CBS domain-containing protein</fullName>
    </submittedName>
</protein>
<evidence type="ECO:0000256" key="3">
    <source>
        <dbReference type="ARBA" id="ARBA00023167"/>
    </source>
</evidence>
<dbReference type="PANTHER" id="PTHR43080:SF2">
    <property type="entry name" value="CBS DOMAIN-CONTAINING PROTEIN"/>
    <property type="match status" value="1"/>
</dbReference>
<keyword evidence="1" id="KW-0028">Amino-acid biosynthesis</keyword>
<feature type="binding site" evidence="5">
    <location>
        <position position="189"/>
    </location>
    <ligand>
        <name>Fe cation</name>
        <dbReference type="ChEBI" id="CHEBI:24875"/>
    </ligand>
</feature>
<feature type="domain" description="CBS" evidence="6">
    <location>
        <begin position="99"/>
        <end position="158"/>
    </location>
</feature>